<dbReference type="PANTHER" id="PTHR12652:SF19">
    <property type="entry name" value="PEROXISOMAL BIOGENESIS FACTOR 11"/>
    <property type="match status" value="1"/>
</dbReference>
<evidence type="ECO:0000256" key="2">
    <source>
        <dbReference type="ARBA" id="ARBA00023136"/>
    </source>
</evidence>
<dbReference type="GO" id="GO:0005778">
    <property type="term" value="C:peroxisomal membrane"/>
    <property type="evidence" value="ECO:0007669"/>
    <property type="project" value="UniProtKB-SubCell"/>
</dbReference>
<dbReference type="InterPro" id="IPR008733">
    <property type="entry name" value="PEX11"/>
</dbReference>
<keyword evidence="2" id="KW-0472">Membrane</keyword>
<evidence type="ECO:0000256" key="3">
    <source>
        <dbReference type="ARBA" id="ARBA00023140"/>
    </source>
</evidence>
<evidence type="ECO:0000256" key="5">
    <source>
        <dbReference type="SAM" id="MobiDB-lite"/>
    </source>
</evidence>
<reference evidence="6 7" key="1">
    <citation type="submission" date="2014-04" db="EMBL/GenBank/DDBJ databases">
        <title>Evolutionary Origins and Diversification of the Mycorrhizal Mutualists.</title>
        <authorList>
            <consortium name="DOE Joint Genome Institute"/>
            <consortium name="Mycorrhizal Genomics Consortium"/>
            <person name="Kohler A."/>
            <person name="Kuo A."/>
            <person name="Nagy L.G."/>
            <person name="Floudas D."/>
            <person name="Copeland A."/>
            <person name="Barry K.W."/>
            <person name="Cichocki N."/>
            <person name="Veneault-Fourrey C."/>
            <person name="LaButti K."/>
            <person name="Lindquist E.A."/>
            <person name="Lipzen A."/>
            <person name="Lundell T."/>
            <person name="Morin E."/>
            <person name="Murat C."/>
            <person name="Riley R."/>
            <person name="Ohm R."/>
            <person name="Sun H."/>
            <person name="Tunlid A."/>
            <person name="Henrissat B."/>
            <person name="Grigoriev I.V."/>
            <person name="Hibbett D.S."/>
            <person name="Martin F."/>
        </authorList>
    </citation>
    <scope>NUCLEOTIDE SEQUENCE [LARGE SCALE GENOMIC DNA]</scope>
    <source>
        <strain evidence="6 7">Koide BX008</strain>
    </source>
</reference>
<dbReference type="PANTHER" id="PTHR12652">
    <property type="entry name" value="PEROXISOMAL BIOGENESIS FACTOR 11"/>
    <property type="match status" value="1"/>
</dbReference>
<protein>
    <submittedName>
        <fullName evidence="6">Uncharacterized protein</fullName>
    </submittedName>
</protein>
<dbReference type="OrthoDB" id="411017at2759"/>
<sequence>MASISFPSDRPQFYSSSSFEASPPFQAGNPHHYENGSESFAESDAKPAAEDVELDEQEDKVQLEKRIRKEDVLNEMFLTSNGRDKAFKLMQYTIRLFLLVHGTVASTRLFSRPPNVDLVKRLDSTATGLSFARKLLLLFNWLSPLTTITAQQSVPFSSERSSSKPSSRPFLHTLLHHTPPPVLLELVHALADDAVIYHKLGLIGKKFGQRAERFSDWCWLLATLVGLVENGVERQIIGRLQSEAENRLYAESMTGATAKSNPKATKTDEKELKRLQRQHYWLKMTTAKLAMDFIFVSYDLLNIKRAREPVKTLTGLTAAILSSAKLYDRHKTSLLKKMLTS</sequence>
<evidence type="ECO:0000313" key="7">
    <source>
        <dbReference type="Proteomes" id="UP000054549"/>
    </source>
</evidence>
<organism evidence="6 7">
    <name type="scientific">Amanita muscaria (strain Koide BX008)</name>
    <dbReference type="NCBI Taxonomy" id="946122"/>
    <lineage>
        <taxon>Eukaryota</taxon>
        <taxon>Fungi</taxon>
        <taxon>Dikarya</taxon>
        <taxon>Basidiomycota</taxon>
        <taxon>Agaricomycotina</taxon>
        <taxon>Agaricomycetes</taxon>
        <taxon>Agaricomycetidae</taxon>
        <taxon>Agaricales</taxon>
        <taxon>Pluteineae</taxon>
        <taxon>Amanitaceae</taxon>
        <taxon>Amanita</taxon>
    </lineage>
</organism>
<dbReference type="InParanoid" id="A0A0C2XGT5"/>
<evidence type="ECO:0000313" key="6">
    <source>
        <dbReference type="EMBL" id="KIL68143.1"/>
    </source>
</evidence>
<dbReference type="Proteomes" id="UP000054549">
    <property type="component" value="Unassembled WGS sequence"/>
</dbReference>
<keyword evidence="3" id="KW-0576">Peroxisome</keyword>
<name>A0A0C2XGT5_AMAMK</name>
<dbReference type="STRING" id="946122.A0A0C2XGT5"/>
<dbReference type="AlphaFoldDB" id="A0A0C2XGT5"/>
<dbReference type="HOGENOM" id="CLU_059609_0_0_1"/>
<gene>
    <name evidence="6" type="ORF">M378DRAFT_121305</name>
</gene>
<accession>A0A0C2XGT5</accession>
<dbReference type="Pfam" id="PF05648">
    <property type="entry name" value="PEX11"/>
    <property type="match status" value="1"/>
</dbReference>
<feature type="region of interest" description="Disordered" evidence="5">
    <location>
        <begin position="1"/>
        <end position="60"/>
    </location>
</feature>
<evidence type="ECO:0000256" key="4">
    <source>
        <dbReference type="ARBA" id="ARBA00046271"/>
    </source>
</evidence>
<evidence type="ECO:0000256" key="1">
    <source>
        <dbReference type="ARBA" id="ARBA00022593"/>
    </source>
</evidence>
<keyword evidence="7" id="KW-1185">Reference proteome</keyword>
<keyword evidence="1" id="KW-0962">Peroxisome biogenesis</keyword>
<dbReference type="EMBL" id="KN818229">
    <property type="protein sequence ID" value="KIL68143.1"/>
    <property type="molecule type" value="Genomic_DNA"/>
</dbReference>
<dbReference type="GO" id="GO:0016559">
    <property type="term" value="P:peroxisome fission"/>
    <property type="evidence" value="ECO:0007669"/>
    <property type="project" value="InterPro"/>
</dbReference>
<comment type="subcellular location">
    <subcellularLocation>
        <location evidence="4">Peroxisome membrane</location>
    </subcellularLocation>
</comment>
<proteinExistence type="predicted"/>